<evidence type="ECO:0000313" key="3">
    <source>
        <dbReference type="Proteomes" id="UP000028821"/>
    </source>
</evidence>
<feature type="region of interest" description="Disordered" evidence="1">
    <location>
        <begin position="121"/>
        <end position="216"/>
    </location>
</feature>
<feature type="compositionally biased region" description="Polar residues" evidence="1">
    <location>
        <begin position="169"/>
        <end position="184"/>
    </location>
</feature>
<protein>
    <submittedName>
        <fullName evidence="2">Sec23/Sec24 trunk domain-containing protein</fullName>
    </submittedName>
</protein>
<feature type="non-terminal residue" evidence="2">
    <location>
        <position position="370"/>
    </location>
</feature>
<feature type="compositionally biased region" description="Polar residues" evidence="1">
    <location>
        <begin position="246"/>
        <end position="257"/>
    </location>
</feature>
<gene>
    <name evidence="2" type="ORF">TGMAS_226510A</name>
</gene>
<dbReference type="Proteomes" id="UP000028821">
    <property type="component" value="Unassembled WGS sequence"/>
</dbReference>
<comment type="caution">
    <text evidence="2">The sequence shown here is derived from an EMBL/GenBank/DDBJ whole genome shotgun (WGS) entry which is preliminary data.</text>
</comment>
<sequence>MQQSYPHHYPAPACNGDMQAGSPPQQQVQQYGTSPAAVSQIPALEFRAGASPSQPPYCNSNEQAPVNWYQQPPSQSLVSVPQQYFPSASYSGAAPALSASLFPGNPVSAFATETTPVVAYSQPDSIQGSSDRGHFPHPTTSQFPNPTAPNYPSDPYKDAANPPLLPAESVSTPGQPVHEQQSLSDAAHRAPGPVFEGHQRVRKGEQSVGDTGVGRETKAAAFVAPPLEFRGHSEQPAYGGVQAQSFASTGRSVSNPVENDRYTRPPSEGAVPASGGEPSVRSSSMMQDAFVPPQQGVHTSHHPGRGGEAARVSQEQPSGSVGSERPERQAPPLEGMAIQQSSGSTDDLSGQRWSPDASLLAAQGQSQTGA</sequence>
<feature type="compositionally biased region" description="Polar residues" evidence="1">
    <location>
        <begin position="56"/>
        <end position="69"/>
    </location>
</feature>
<name>A0A086QAR3_TOXGO</name>
<accession>A0A086QAR3</accession>
<dbReference type="VEuPathDB" id="ToxoDB:TGMAS_226510A"/>
<feature type="region of interest" description="Disordered" evidence="1">
    <location>
        <begin position="1"/>
        <end position="36"/>
    </location>
</feature>
<organism evidence="2 3">
    <name type="scientific">Toxoplasma gondii MAS</name>
    <dbReference type="NCBI Taxonomy" id="943118"/>
    <lineage>
        <taxon>Eukaryota</taxon>
        <taxon>Sar</taxon>
        <taxon>Alveolata</taxon>
        <taxon>Apicomplexa</taxon>
        <taxon>Conoidasida</taxon>
        <taxon>Coccidia</taxon>
        <taxon>Eucoccidiorida</taxon>
        <taxon>Eimeriorina</taxon>
        <taxon>Sarcocystidae</taxon>
        <taxon>Toxoplasma</taxon>
    </lineage>
</organism>
<feature type="region of interest" description="Disordered" evidence="1">
    <location>
        <begin position="246"/>
        <end position="370"/>
    </location>
</feature>
<proteinExistence type="predicted"/>
<reference evidence="2 3" key="1">
    <citation type="submission" date="2014-04" db="EMBL/GenBank/DDBJ databases">
        <authorList>
            <person name="Sibley D."/>
            <person name="Venepally P."/>
            <person name="Karamycheva S."/>
            <person name="Hadjithomas M."/>
            <person name="Khan A."/>
            <person name="Brunk B."/>
            <person name="Roos D."/>
            <person name="Caler E."/>
            <person name="Lorenzi H."/>
        </authorList>
    </citation>
    <scope>NUCLEOTIDE SEQUENCE [LARGE SCALE GENOMIC DNA]</scope>
    <source>
        <strain evidence="2 3">MAS</strain>
    </source>
</reference>
<feature type="compositionally biased region" description="Polar residues" evidence="1">
    <location>
        <begin position="338"/>
        <end position="352"/>
    </location>
</feature>
<dbReference type="EMBL" id="AEXC02001870">
    <property type="protein sequence ID" value="KFH09695.1"/>
    <property type="molecule type" value="Genomic_DNA"/>
</dbReference>
<evidence type="ECO:0000256" key="1">
    <source>
        <dbReference type="SAM" id="MobiDB-lite"/>
    </source>
</evidence>
<evidence type="ECO:0000313" key="2">
    <source>
        <dbReference type="EMBL" id="KFH09695.1"/>
    </source>
</evidence>
<feature type="region of interest" description="Disordered" evidence="1">
    <location>
        <begin position="48"/>
        <end position="69"/>
    </location>
</feature>
<dbReference type="AlphaFoldDB" id="A0A086QAR3"/>
<feature type="compositionally biased region" description="Polar residues" evidence="1">
    <location>
        <begin position="138"/>
        <end position="150"/>
    </location>
</feature>